<dbReference type="EMBL" id="CM039432">
    <property type="protein sequence ID" value="KAI4332253.1"/>
    <property type="molecule type" value="Genomic_DNA"/>
</dbReference>
<organism evidence="1 2">
    <name type="scientific">Bauhinia variegata</name>
    <name type="common">Purple orchid tree</name>
    <name type="synonym">Phanera variegata</name>
    <dbReference type="NCBI Taxonomy" id="167791"/>
    <lineage>
        <taxon>Eukaryota</taxon>
        <taxon>Viridiplantae</taxon>
        <taxon>Streptophyta</taxon>
        <taxon>Embryophyta</taxon>
        <taxon>Tracheophyta</taxon>
        <taxon>Spermatophyta</taxon>
        <taxon>Magnoliopsida</taxon>
        <taxon>eudicotyledons</taxon>
        <taxon>Gunneridae</taxon>
        <taxon>Pentapetalae</taxon>
        <taxon>rosids</taxon>
        <taxon>fabids</taxon>
        <taxon>Fabales</taxon>
        <taxon>Fabaceae</taxon>
        <taxon>Cercidoideae</taxon>
        <taxon>Cercideae</taxon>
        <taxon>Bauhiniinae</taxon>
        <taxon>Bauhinia</taxon>
    </lineage>
</organism>
<keyword evidence="2" id="KW-1185">Reference proteome</keyword>
<dbReference type="Proteomes" id="UP000828941">
    <property type="component" value="Chromosome 7"/>
</dbReference>
<evidence type="ECO:0000313" key="2">
    <source>
        <dbReference type="Proteomes" id="UP000828941"/>
    </source>
</evidence>
<reference evidence="1 2" key="1">
    <citation type="journal article" date="2022" name="DNA Res.">
        <title>Chromosomal-level genome assembly of the orchid tree Bauhinia variegata (Leguminosae; Cercidoideae) supports the allotetraploid origin hypothesis of Bauhinia.</title>
        <authorList>
            <person name="Zhong Y."/>
            <person name="Chen Y."/>
            <person name="Zheng D."/>
            <person name="Pang J."/>
            <person name="Liu Y."/>
            <person name="Luo S."/>
            <person name="Meng S."/>
            <person name="Qian L."/>
            <person name="Wei D."/>
            <person name="Dai S."/>
            <person name="Zhou R."/>
        </authorList>
    </citation>
    <scope>NUCLEOTIDE SEQUENCE [LARGE SCALE GENOMIC DNA]</scope>
    <source>
        <strain evidence="1">BV-YZ2020</strain>
    </source>
</reference>
<proteinExistence type="predicted"/>
<gene>
    <name evidence="1" type="ORF">L6164_017177</name>
</gene>
<comment type="caution">
    <text evidence="1">The sequence shown here is derived from an EMBL/GenBank/DDBJ whole genome shotgun (WGS) entry which is preliminary data.</text>
</comment>
<name>A0ACB9N884_BAUVA</name>
<evidence type="ECO:0000313" key="1">
    <source>
        <dbReference type="EMBL" id="KAI4332253.1"/>
    </source>
</evidence>
<accession>A0ACB9N884</accession>
<sequence length="165" mass="18088">MALSRVLIILALTTTIFSTFAMATDFIVGDEKGWTIWFDYQAWAADKYPVGRHNVFKVDGIGFKSCAAPAATQALASGEDTIELATPGRKWYICGVANHCQTGQKLVIDVQTQTLAPSLSPSSSYGSGKITLVPIYQPSQSPAPSPLPWSDRSPWVPRKLFRLFY</sequence>
<protein>
    <submittedName>
        <fullName evidence="1">Uncharacterized protein</fullName>
    </submittedName>
</protein>